<accession>A0A1J5E369</accession>
<evidence type="ECO:0000313" key="4">
    <source>
        <dbReference type="Proteomes" id="UP000183085"/>
    </source>
</evidence>
<name>A0A1J5E369_9BACT</name>
<dbReference type="SMART" id="SM00060">
    <property type="entry name" value="FN3"/>
    <property type="match status" value="1"/>
</dbReference>
<dbReference type="InterPro" id="IPR036116">
    <property type="entry name" value="FN3_sf"/>
</dbReference>
<gene>
    <name evidence="3" type="ORF">AUJ95_06845</name>
</gene>
<dbReference type="Gene3D" id="2.60.40.10">
    <property type="entry name" value="Immunoglobulins"/>
    <property type="match status" value="1"/>
</dbReference>
<dbReference type="SUPFAM" id="SSF49265">
    <property type="entry name" value="Fibronectin type III"/>
    <property type="match status" value="1"/>
</dbReference>
<dbReference type="AlphaFoldDB" id="A0A1J5E369"/>
<dbReference type="PROSITE" id="PS50853">
    <property type="entry name" value="FN3"/>
    <property type="match status" value="1"/>
</dbReference>
<dbReference type="InterPro" id="IPR013783">
    <property type="entry name" value="Ig-like_fold"/>
</dbReference>
<organism evidence="3 4">
    <name type="scientific">Candidatus Desantisbacteria bacterium CG2_30_40_21</name>
    <dbReference type="NCBI Taxonomy" id="1817895"/>
    <lineage>
        <taxon>Bacteria</taxon>
        <taxon>Candidatus Desantisiibacteriota</taxon>
    </lineage>
</organism>
<sequence>MKIIVLFIACLTLSCSSPNVCGIKCLVVADNYICAHKTEQESNLGGKTILRLKGIEDTTILKFDTNHLKGMTVESATLYLHKKKHDLLRVGVSTIASDWIEGHGKGYAQRHEASCFQYAAYKKTPWSYLGSDFTDVIFGQGNSLFAYAQPKLVNGWYAIPIQPDIVHALTIGDQYGLAITDEKGQIPVEKSVDSKESIFAPFLVVKAKKMDSIPPSPVSALTVIAKDGKVQLTWEPTGDDGINGKAFGYSVRYSSLPIVWDSACPVKRWKIPRKPKQGKENIELIIDGLVPCQKYYFAVQAYDEAGNKAAIAYTNIIMPEKEPEMELLEVELPQPESVPFVPVFGNGAASIWAVSDLEKVNPVTGNLLEGDNYTMPTVDTARLSNPIWDAGQKVVTIYGARNETVAFQVIVEATEKMLNNVVIQADTLSGNMGLIEAEKNIELFKLWYVPVEGAYYPDACLPLKGKFNIPDSNNKIPEHKNQAVWVDIYIPKETPSGVYEGVLSISSDEIKKPVEIGINLTVWDFCLPDTSSFVNELNAYGGIYKGMGVKRGSQEYKKIELGYHQLARKHRSTLNVLPYGYEGNISSSDYVPLIQSNRQVIDWTDWDNRFGLYLDGSAFTEGYGYYGPGMSIPVTHFYLPFNENWPVLMMDGYGVNIQEKDYPACVYEHANRAPSIERAFSMEYKESFVGMVSEYARHFQEKGWGATRFQFYLNNKYYARENGKGTAWWLLDEPAHRDDFLALAFFGQLFWKGVNTVGAGKPANFDFRVDISRPQYQREMLDGLANLQDVSYKAFFTKNRLCMERKQRFGETYWFYGGGPQIEETSASLMGLYYQAYLLGADGGLPYYTSFRHPDCWSKGEYLAIVYPGAFGPIAGLRLKVERRAVQDIEYLTLLAAKEGWSRDRVNQAVLKKIRLKGDISSKGADDPGQIAFSHLKPDDFNRLRIAMAKTMSLWE</sequence>
<feature type="signal peptide" evidence="1">
    <location>
        <begin position="1"/>
        <end position="21"/>
    </location>
</feature>
<feature type="chain" id="PRO_5013198896" description="Fibronectin type-III domain-containing protein" evidence="1">
    <location>
        <begin position="22"/>
        <end position="956"/>
    </location>
</feature>
<dbReference type="STRING" id="1817895.AUJ95_06845"/>
<protein>
    <recommendedName>
        <fullName evidence="2">Fibronectin type-III domain-containing protein</fullName>
    </recommendedName>
</protein>
<proteinExistence type="predicted"/>
<dbReference type="EMBL" id="MNYI01000179">
    <property type="protein sequence ID" value="OIP38391.1"/>
    <property type="molecule type" value="Genomic_DNA"/>
</dbReference>
<evidence type="ECO:0000256" key="1">
    <source>
        <dbReference type="SAM" id="SignalP"/>
    </source>
</evidence>
<reference evidence="3 4" key="1">
    <citation type="journal article" date="2016" name="Environ. Microbiol.">
        <title>Genomic resolution of a cold subsurface aquifer community provides metabolic insights for novel microbes adapted to high CO concentrations.</title>
        <authorList>
            <person name="Probst A.J."/>
            <person name="Castelle C.J."/>
            <person name="Singh A."/>
            <person name="Brown C.T."/>
            <person name="Anantharaman K."/>
            <person name="Sharon I."/>
            <person name="Hug L.A."/>
            <person name="Burstein D."/>
            <person name="Emerson J.B."/>
            <person name="Thomas B.C."/>
            <person name="Banfield J.F."/>
        </authorList>
    </citation>
    <scope>NUCLEOTIDE SEQUENCE [LARGE SCALE GENOMIC DNA]</scope>
    <source>
        <strain evidence="3">CG2_30_40_21</strain>
    </source>
</reference>
<dbReference type="InterPro" id="IPR053850">
    <property type="entry name" value="Glyco_hydro_123_N_2"/>
</dbReference>
<keyword evidence="1" id="KW-0732">Signal</keyword>
<dbReference type="PROSITE" id="PS51257">
    <property type="entry name" value="PROKAR_LIPOPROTEIN"/>
    <property type="match status" value="1"/>
</dbReference>
<evidence type="ECO:0000259" key="2">
    <source>
        <dbReference type="PROSITE" id="PS50853"/>
    </source>
</evidence>
<dbReference type="CDD" id="cd00063">
    <property type="entry name" value="FN3"/>
    <property type="match status" value="1"/>
</dbReference>
<feature type="domain" description="Fibronectin type-III" evidence="2">
    <location>
        <begin position="214"/>
        <end position="321"/>
    </location>
</feature>
<comment type="caution">
    <text evidence="3">The sequence shown here is derived from an EMBL/GenBank/DDBJ whole genome shotgun (WGS) entry which is preliminary data.</text>
</comment>
<dbReference type="Pfam" id="PF22680">
    <property type="entry name" value="Glyco_hydro_123_N_2"/>
    <property type="match status" value="1"/>
</dbReference>
<evidence type="ECO:0000313" key="3">
    <source>
        <dbReference type="EMBL" id="OIP38391.1"/>
    </source>
</evidence>
<dbReference type="InterPro" id="IPR003961">
    <property type="entry name" value="FN3_dom"/>
</dbReference>
<dbReference type="Proteomes" id="UP000183085">
    <property type="component" value="Unassembled WGS sequence"/>
</dbReference>